<dbReference type="Proteomes" id="UP000614811">
    <property type="component" value="Unassembled WGS sequence"/>
</dbReference>
<evidence type="ECO:0000256" key="1">
    <source>
        <dbReference type="SAM" id="Phobius"/>
    </source>
</evidence>
<dbReference type="AlphaFoldDB" id="A0A918S2R0"/>
<keyword evidence="1" id="KW-0812">Transmembrane</keyword>
<protein>
    <submittedName>
        <fullName evidence="2">Uncharacterized protein</fullName>
    </submittedName>
</protein>
<keyword evidence="1" id="KW-0472">Membrane</keyword>
<name>A0A918S2R0_9GAMM</name>
<accession>A0A918S2R0</accession>
<evidence type="ECO:0000313" key="3">
    <source>
        <dbReference type="Proteomes" id="UP000614811"/>
    </source>
</evidence>
<dbReference type="RefSeq" id="WP_189402782.1">
    <property type="nucleotide sequence ID" value="NZ_BMXA01000008.1"/>
</dbReference>
<organism evidence="2 3">
    <name type="scientific">Arenicella chitinivorans</name>
    <dbReference type="NCBI Taxonomy" id="1329800"/>
    <lineage>
        <taxon>Bacteria</taxon>
        <taxon>Pseudomonadati</taxon>
        <taxon>Pseudomonadota</taxon>
        <taxon>Gammaproteobacteria</taxon>
        <taxon>Arenicellales</taxon>
        <taxon>Arenicellaceae</taxon>
        <taxon>Arenicella</taxon>
    </lineage>
</organism>
<proteinExistence type="predicted"/>
<gene>
    <name evidence="2" type="ORF">GCM10008090_32670</name>
</gene>
<keyword evidence="1" id="KW-1133">Transmembrane helix</keyword>
<sequence>MNDKQNNLHSKQALESLDWDIQPERDLWPDIHSRIRFAGKPELSSDDETTIASTGNNQRSGTVVPWTPMGIAACLMLAFGAFVMSTLSYQRSQATYELQASFIDYQKSQISLIEQQHAHVRAQFVDMLAGVHGPVDPVLAAEVRSVLLTIDKASLELKQAILAEPLNKNYATMLARTYQEELKLLNRFKTRDGITSNEVSL</sequence>
<feature type="transmembrane region" description="Helical" evidence="1">
    <location>
        <begin position="69"/>
        <end position="89"/>
    </location>
</feature>
<keyword evidence="3" id="KW-1185">Reference proteome</keyword>
<reference evidence="2" key="2">
    <citation type="submission" date="2020-09" db="EMBL/GenBank/DDBJ databases">
        <authorList>
            <person name="Sun Q."/>
            <person name="Kim S."/>
        </authorList>
    </citation>
    <scope>NUCLEOTIDE SEQUENCE</scope>
    <source>
        <strain evidence="2">KCTC 12711</strain>
    </source>
</reference>
<evidence type="ECO:0000313" key="2">
    <source>
        <dbReference type="EMBL" id="GHA20202.1"/>
    </source>
</evidence>
<dbReference type="EMBL" id="BMXA01000008">
    <property type="protein sequence ID" value="GHA20202.1"/>
    <property type="molecule type" value="Genomic_DNA"/>
</dbReference>
<reference evidence="2" key="1">
    <citation type="journal article" date="2014" name="Int. J. Syst. Evol. Microbiol.">
        <title>Complete genome sequence of Corynebacterium casei LMG S-19264T (=DSM 44701T), isolated from a smear-ripened cheese.</title>
        <authorList>
            <consortium name="US DOE Joint Genome Institute (JGI-PGF)"/>
            <person name="Walter F."/>
            <person name="Albersmeier A."/>
            <person name="Kalinowski J."/>
            <person name="Ruckert C."/>
        </authorList>
    </citation>
    <scope>NUCLEOTIDE SEQUENCE</scope>
    <source>
        <strain evidence="2">KCTC 12711</strain>
    </source>
</reference>
<comment type="caution">
    <text evidence="2">The sequence shown here is derived from an EMBL/GenBank/DDBJ whole genome shotgun (WGS) entry which is preliminary data.</text>
</comment>